<dbReference type="AlphaFoldDB" id="A0A5B7BTI0"/>
<keyword evidence="4" id="KW-0458">Lysosome</keyword>
<reference evidence="6" key="1">
    <citation type="submission" date="2019-08" db="EMBL/GenBank/DDBJ databases">
        <title>Reference gene set and small RNA set construction with multiple tissues from Davidia involucrata Baill.</title>
        <authorList>
            <person name="Yang H."/>
            <person name="Zhou C."/>
            <person name="Li G."/>
            <person name="Wang J."/>
            <person name="Gao P."/>
            <person name="Wang M."/>
            <person name="Wang R."/>
            <person name="Zhao Y."/>
        </authorList>
    </citation>
    <scope>NUCLEOTIDE SEQUENCE</scope>
    <source>
        <tissue evidence="6">Mixed with DoveR01_LX</tissue>
    </source>
</reference>
<keyword evidence="3" id="KW-0472">Membrane</keyword>
<name>A0A5B7BTI0_DAVIN</name>
<accession>A0A5B7BTI0</accession>
<organism evidence="6">
    <name type="scientific">Davidia involucrata</name>
    <name type="common">Dove tree</name>
    <dbReference type="NCBI Taxonomy" id="16924"/>
    <lineage>
        <taxon>Eukaryota</taxon>
        <taxon>Viridiplantae</taxon>
        <taxon>Streptophyta</taxon>
        <taxon>Embryophyta</taxon>
        <taxon>Tracheophyta</taxon>
        <taxon>Spermatophyta</taxon>
        <taxon>Magnoliopsida</taxon>
        <taxon>eudicotyledons</taxon>
        <taxon>Gunneridae</taxon>
        <taxon>Pentapetalae</taxon>
        <taxon>asterids</taxon>
        <taxon>Cornales</taxon>
        <taxon>Nyssaceae</taxon>
        <taxon>Davidia</taxon>
    </lineage>
</organism>
<comment type="subcellular location">
    <subcellularLocation>
        <location evidence="1">Lysosome membrane</location>
    </subcellularLocation>
</comment>
<gene>
    <name evidence="6" type="ORF">Din_041259</name>
</gene>
<feature type="compositionally biased region" description="Acidic residues" evidence="5">
    <location>
        <begin position="227"/>
        <end position="236"/>
    </location>
</feature>
<feature type="region of interest" description="Disordered" evidence="5">
    <location>
        <begin position="186"/>
        <end position="243"/>
    </location>
</feature>
<dbReference type="GO" id="GO:0005765">
    <property type="term" value="C:lysosomal membrane"/>
    <property type="evidence" value="ECO:0007669"/>
    <property type="project" value="UniProtKB-SubCell"/>
</dbReference>
<comment type="similarity">
    <text evidence="2">Belongs to the BORCS8 family.</text>
</comment>
<dbReference type="PANTHER" id="PTHR21146">
    <property type="entry name" value="MEF2B PROTEIN"/>
    <property type="match status" value="1"/>
</dbReference>
<evidence type="ECO:0000313" key="6">
    <source>
        <dbReference type="EMBL" id="MPA71818.1"/>
    </source>
</evidence>
<protein>
    <recommendedName>
        <fullName evidence="7">MEF2BNB-like protein</fullName>
    </recommendedName>
</protein>
<proteinExistence type="inferred from homology"/>
<evidence type="ECO:0008006" key="7">
    <source>
        <dbReference type="Google" id="ProtNLM"/>
    </source>
</evidence>
<dbReference type="EMBL" id="GHES01041259">
    <property type="protein sequence ID" value="MPA71818.1"/>
    <property type="molecule type" value="Transcribed_RNA"/>
</dbReference>
<evidence type="ECO:0000256" key="3">
    <source>
        <dbReference type="ARBA" id="ARBA00023136"/>
    </source>
</evidence>
<dbReference type="Pfam" id="PF10167">
    <property type="entry name" value="BORCS8"/>
    <property type="match status" value="1"/>
</dbReference>
<evidence type="ECO:0000256" key="4">
    <source>
        <dbReference type="ARBA" id="ARBA00023228"/>
    </source>
</evidence>
<dbReference type="InterPro" id="IPR019320">
    <property type="entry name" value="BORCS8"/>
</dbReference>
<dbReference type="PANTHER" id="PTHR21146:SF0">
    <property type="entry name" value="BLOC-1-RELATED COMPLEX SUBUNIT 8"/>
    <property type="match status" value="1"/>
</dbReference>
<evidence type="ECO:0000256" key="1">
    <source>
        <dbReference type="ARBA" id="ARBA00004656"/>
    </source>
</evidence>
<sequence length="284" mass="31194">MFNDEVPFASNKMHEFSTVDGFVEVTECVAEMIKFVANEPSVGLFYVQQHAQNAVPNLINLKNNVVEKSREMTLHTQDLEESITMVRSMKECGFPIADDMIKDIRKSLAIMSTKQPKRGLIHSPSSGFQMGRTSSWGPASWGLTAVSVQQDGESSGSYLSTVLKSAKQKASNFKWPQFDSKELRQAKGEKPLSDPNPPLSVAAPGTTLTLPDTEADELPPSSQIADELQEEEEPIDEGLSSHQLLTVSETFDEFRANREAKLEEWLGGTGNRDGRVGGTDAEGL</sequence>
<evidence type="ECO:0000256" key="5">
    <source>
        <dbReference type="SAM" id="MobiDB-lite"/>
    </source>
</evidence>
<evidence type="ECO:0000256" key="2">
    <source>
        <dbReference type="ARBA" id="ARBA00010463"/>
    </source>
</evidence>